<comment type="subcellular location">
    <subcellularLocation>
        <location evidence="1">Secreted</location>
    </subcellularLocation>
</comment>
<evidence type="ECO:0000256" key="3">
    <source>
        <dbReference type="ARBA" id="ARBA00022525"/>
    </source>
</evidence>
<keyword evidence="15" id="KW-1185">Reference proteome</keyword>
<dbReference type="GO" id="GO:0005576">
    <property type="term" value="C:extracellular region"/>
    <property type="evidence" value="ECO:0007669"/>
    <property type="project" value="UniProtKB-SubCell"/>
</dbReference>
<keyword evidence="11" id="KW-0843">Virulence</keyword>
<dbReference type="Gene3D" id="3.80.10.10">
    <property type="entry name" value="Ribonuclease Inhibitor"/>
    <property type="match status" value="2"/>
</dbReference>
<evidence type="ECO:0000313" key="15">
    <source>
        <dbReference type="Proteomes" id="UP000242638"/>
    </source>
</evidence>
<keyword evidence="3" id="KW-0964">Secreted</keyword>
<dbReference type="Pfam" id="PF01129">
    <property type="entry name" value="ART"/>
    <property type="match status" value="1"/>
</dbReference>
<keyword evidence="13" id="KW-0520">NAD</keyword>
<dbReference type="InterPro" id="IPR050999">
    <property type="entry name" value="ADP-ribosyltransferase_ARG"/>
</dbReference>
<dbReference type="GO" id="GO:0003950">
    <property type="term" value="F:NAD+ poly-ADP-ribosyltransferase activity"/>
    <property type="evidence" value="ECO:0007669"/>
    <property type="project" value="TreeGrafter"/>
</dbReference>
<dbReference type="Pfam" id="PF00560">
    <property type="entry name" value="LRR_1"/>
    <property type="match status" value="1"/>
</dbReference>
<name>A0A3P9NJR1_POERE</name>
<evidence type="ECO:0000256" key="6">
    <source>
        <dbReference type="ARBA" id="ARBA00022676"/>
    </source>
</evidence>
<dbReference type="InterPro" id="IPR001611">
    <property type="entry name" value="Leu-rich_rpt"/>
</dbReference>
<keyword evidence="8" id="KW-0548">Nucleotidyltransferase</keyword>
<accession>A0A3P9NJR1</accession>
<keyword evidence="5" id="KW-0800">Toxin</keyword>
<dbReference type="InterPro" id="IPR000768">
    <property type="entry name" value="ART"/>
</dbReference>
<comment type="similarity">
    <text evidence="2 13">Belongs to the Arg-specific ADP-ribosyltransferase family.</text>
</comment>
<dbReference type="PROSITE" id="PS51996">
    <property type="entry name" value="TR_MART"/>
    <property type="match status" value="1"/>
</dbReference>
<evidence type="ECO:0000256" key="8">
    <source>
        <dbReference type="ARBA" id="ARBA00022695"/>
    </source>
</evidence>
<dbReference type="SUPFAM" id="SSF52058">
    <property type="entry name" value="L domain-like"/>
    <property type="match status" value="1"/>
</dbReference>
<evidence type="ECO:0000256" key="2">
    <source>
        <dbReference type="ARBA" id="ARBA00009558"/>
    </source>
</evidence>
<dbReference type="AlphaFoldDB" id="A0A3P9NJR1"/>
<dbReference type="GO" id="GO:0016779">
    <property type="term" value="F:nucleotidyltransferase activity"/>
    <property type="evidence" value="ECO:0007669"/>
    <property type="project" value="UniProtKB-KW"/>
</dbReference>
<evidence type="ECO:0000256" key="7">
    <source>
        <dbReference type="ARBA" id="ARBA00022679"/>
    </source>
</evidence>
<dbReference type="Gene3D" id="3.90.176.10">
    <property type="entry name" value="Toxin ADP-ribosyltransferase, Chain A, domain 1"/>
    <property type="match status" value="1"/>
</dbReference>
<evidence type="ECO:0000313" key="14">
    <source>
        <dbReference type="Ensembl" id="ENSPREP00000009723.1"/>
    </source>
</evidence>
<organism evidence="14 15">
    <name type="scientific">Poecilia reticulata</name>
    <name type="common">Guppy</name>
    <name type="synonym">Acanthophacelus reticulatus</name>
    <dbReference type="NCBI Taxonomy" id="8081"/>
    <lineage>
        <taxon>Eukaryota</taxon>
        <taxon>Metazoa</taxon>
        <taxon>Chordata</taxon>
        <taxon>Craniata</taxon>
        <taxon>Vertebrata</taxon>
        <taxon>Euteleostomi</taxon>
        <taxon>Actinopterygii</taxon>
        <taxon>Neopterygii</taxon>
        <taxon>Teleostei</taxon>
        <taxon>Neoteleostei</taxon>
        <taxon>Acanthomorphata</taxon>
        <taxon>Ovalentaria</taxon>
        <taxon>Atherinomorphae</taxon>
        <taxon>Cyprinodontiformes</taxon>
        <taxon>Poeciliidae</taxon>
        <taxon>Poeciliinae</taxon>
        <taxon>Poecilia</taxon>
    </lineage>
</organism>
<reference evidence="14" key="2">
    <citation type="submission" date="2025-08" db="UniProtKB">
        <authorList>
            <consortium name="Ensembl"/>
        </authorList>
    </citation>
    <scope>IDENTIFICATION</scope>
    <source>
        <strain evidence="14">Guanapo</strain>
    </source>
</reference>
<dbReference type="InterPro" id="IPR032675">
    <property type="entry name" value="LRR_dom_sf"/>
</dbReference>
<evidence type="ECO:0000256" key="11">
    <source>
        <dbReference type="ARBA" id="ARBA00023026"/>
    </source>
</evidence>
<evidence type="ECO:0000256" key="10">
    <source>
        <dbReference type="ARBA" id="ARBA00022857"/>
    </source>
</evidence>
<keyword evidence="10 13" id="KW-0521">NADP</keyword>
<evidence type="ECO:0000256" key="5">
    <source>
        <dbReference type="ARBA" id="ARBA00022656"/>
    </source>
</evidence>
<evidence type="ECO:0000256" key="4">
    <source>
        <dbReference type="ARBA" id="ARBA00022614"/>
    </source>
</evidence>
<evidence type="ECO:0000256" key="1">
    <source>
        <dbReference type="ARBA" id="ARBA00004613"/>
    </source>
</evidence>
<dbReference type="SMART" id="SM00369">
    <property type="entry name" value="LRR_TYP"/>
    <property type="match status" value="3"/>
</dbReference>
<dbReference type="PRINTS" id="PR00970">
    <property type="entry name" value="RIBTRNSFRASE"/>
</dbReference>
<dbReference type="InterPro" id="IPR003591">
    <property type="entry name" value="Leu-rich_rpt_typical-subtyp"/>
</dbReference>
<reference evidence="15" key="1">
    <citation type="submission" date="2013-11" db="EMBL/GenBank/DDBJ databases">
        <title>The genomic landscape of the Guanapo guppy.</title>
        <authorList>
            <person name="Kuenstner A."/>
            <person name="Dreyer C."/>
        </authorList>
    </citation>
    <scope>NUCLEOTIDE SEQUENCE</scope>
    <source>
        <strain evidence="15">Guanapo</strain>
    </source>
</reference>
<evidence type="ECO:0000256" key="9">
    <source>
        <dbReference type="ARBA" id="ARBA00022737"/>
    </source>
</evidence>
<dbReference type="GeneTree" id="ENSGT01030000234601"/>
<reference evidence="14" key="3">
    <citation type="submission" date="2025-09" db="UniProtKB">
        <authorList>
            <consortium name="Ensembl"/>
        </authorList>
    </citation>
    <scope>IDENTIFICATION</scope>
    <source>
        <strain evidence="14">Guanapo</strain>
    </source>
</reference>
<dbReference type="PANTHER" id="PTHR10339:SF25">
    <property type="entry name" value="SECRETED EXOENZYME S"/>
    <property type="match status" value="1"/>
</dbReference>
<sequence>MAIRSHTGSSLVHFNLTSLFFTPSFPFFLLQRSVIIPLEFHEESIDDMYSKCKDEMAKMLFDKYSKELTKEGYGTHWDNEKSKIKKDNILTQQELQAIRVYTEHENGVYNEFSVAVRTGKNMYGTSFKFHILYYLLASALQKLKIADKNKCHTAYRRNSVPFKQMAYKMRFGSFASSSLTHNQTTYGTETCFKIKTCYGAVIEEYSAHPEEKEVLIPPYEIFKIIKSKDVAELQDCKTVFVLTSDGTKTSCGKGYFLNLNSNRLKSVPEYVSRFPNLSVLLLSHNSISDLPTQLQSLRHVSLLSFPVICLTNHKDCSVYYFGFVFKLTELNLGNNVLREFPVVLKHLDSLRKLDLYRNKIDVVSPDAIGRQVWTVWGW</sequence>
<protein>
    <recommendedName>
        <fullName evidence="13">NAD(P)(+)--arginine ADP-ribosyltransferase</fullName>
        <ecNumber evidence="13">2.4.2.31</ecNumber>
    </recommendedName>
    <alternativeName>
        <fullName evidence="13">Mono(ADP-ribosyl)transferase</fullName>
    </alternativeName>
</protein>
<dbReference type="GO" id="GO:0090729">
    <property type="term" value="F:toxin activity"/>
    <property type="evidence" value="ECO:0007669"/>
    <property type="project" value="UniProtKB-KW"/>
</dbReference>
<dbReference type="PROSITE" id="PS51450">
    <property type="entry name" value="LRR"/>
    <property type="match status" value="1"/>
</dbReference>
<evidence type="ECO:0000256" key="12">
    <source>
        <dbReference type="ARBA" id="ARBA00047597"/>
    </source>
</evidence>
<evidence type="ECO:0000256" key="13">
    <source>
        <dbReference type="RuleBase" id="RU361228"/>
    </source>
</evidence>
<keyword evidence="4" id="KW-0433">Leucine-rich repeat</keyword>
<dbReference type="PANTHER" id="PTHR10339">
    <property type="entry name" value="ADP-RIBOSYLTRANSFERASE"/>
    <property type="match status" value="1"/>
</dbReference>
<dbReference type="Ensembl" id="ENSPRET00000009839.1">
    <property type="protein sequence ID" value="ENSPREP00000009723.1"/>
    <property type="gene ID" value="ENSPREG00000006614.1"/>
</dbReference>
<dbReference type="Proteomes" id="UP000242638">
    <property type="component" value="Unassembled WGS sequence"/>
</dbReference>
<comment type="catalytic activity">
    <reaction evidence="12 13">
        <text>L-arginyl-[protein] + NAD(+) = N(omega)-(ADP-D-ribosyl)-L-arginyl-[protein] + nicotinamide + H(+)</text>
        <dbReference type="Rhea" id="RHEA:19149"/>
        <dbReference type="Rhea" id="RHEA-COMP:10532"/>
        <dbReference type="Rhea" id="RHEA-COMP:15087"/>
        <dbReference type="ChEBI" id="CHEBI:15378"/>
        <dbReference type="ChEBI" id="CHEBI:17154"/>
        <dbReference type="ChEBI" id="CHEBI:29965"/>
        <dbReference type="ChEBI" id="CHEBI:57540"/>
        <dbReference type="ChEBI" id="CHEBI:142554"/>
        <dbReference type="EC" id="2.4.2.31"/>
    </reaction>
</comment>
<dbReference type="EC" id="2.4.2.31" evidence="13"/>
<keyword evidence="9" id="KW-0677">Repeat</keyword>
<keyword evidence="7 13" id="KW-0808">Transferase</keyword>
<keyword evidence="6 13" id="KW-0328">Glycosyltransferase</keyword>
<proteinExistence type="inferred from homology"/>
<dbReference type="SUPFAM" id="SSF56399">
    <property type="entry name" value="ADP-ribosylation"/>
    <property type="match status" value="1"/>
</dbReference>
<dbReference type="GO" id="GO:0106274">
    <property type="term" value="F:NAD+-protein-arginine ADP-ribosyltransferase activity"/>
    <property type="evidence" value="ECO:0007669"/>
    <property type="project" value="UniProtKB-EC"/>
</dbReference>